<organism evidence="1">
    <name type="scientific">mine drainage metagenome</name>
    <dbReference type="NCBI Taxonomy" id="410659"/>
    <lineage>
        <taxon>unclassified sequences</taxon>
        <taxon>metagenomes</taxon>
        <taxon>ecological metagenomes</taxon>
    </lineage>
</organism>
<name>T0ZX79_9ZZZZ</name>
<reference evidence="1" key="2">
    <citation type="journal article" date="2014" name="ISME J.">
        <title>Microbial stratification in low pH oxic and suboxic macroscopic growths along an acid mine drainage.</title>
        <authorList>
            <person name="Mendez-Garcia C."/>
            <person name="Mesa V."/>
            <person name="Sprenger R.R."/>
            <person name="Richter M."/>
            <person name="Diez M.S."/>
            <person name="Solano J."/>
            <person name="Bargiela R."/>
            <person name="Golyshina O.V."/>
            <person name="Manteca A."/>
            <person name="Ramos J.L."/>
            <person name="Gallego J.R."/>
            <person name="Llorente I."/>
            <person name="Martins Dos Santos V.A."/>
            <person name="Jensen O.N."/>
            <person name="Pelaez A.I."/>
            <person name="Sanchez J."/>
            <person name="Ferrer M."/>
        </authorList>
    </citation>
    <scope>NUCLEOTIDE SEQUENCE</scope>
</reference>
<dbReference type="Gene3D" id="3.40.50.300">
    <property type="entry name" value="P-loop containing nucleotide triphosphate hydrolases"/>
    <property type="match status" value="1"/>
</dbReference>
<gene>
    <name evidence="1" type="ORF">B1B_17527</name>
</gene>
<dbReference type="AlphaFoldDB" id="T0ZX79"/>
<evidence type="ECO:0000313" key="1">
    <source>
        <dbReference type="EMBL" id="EQD33274.1"/>
    </source>
</evidence>
<dbReference type="EMBL" id="AUZY01011707">
    <property type="protein sequence ID" value="EQD33274.1"/>
    <property type="molecule type" value="Genomic_DNA"/>
</dbReference>
<proteinExistence type="predicted"/>
<dbReference type="SUPFAM" id="SSF52540">
    <property type="entry name" value="P-loop containing nucleoside triphosphate hydrolases"/>
    <property type="match status" value="1"/>
</dbReference>
<comment type="caution">
    <text evidence="1">The sequence shown here is derived from an EMBL/GenBank/DDBJ whole genome shotgun (WGS) entry which is preliminary data.</text>
</comment>
<dbReference type="InterPro" id="IPR027417">
    <property type="entry name" value="P-loop_NTPase"/>
</dbReference>
<protein>
    <submittedName>
        <fullName evidence="1">SMC domain protein</fullName>
    </submittedName>
</protein>
<accession>T0ZX79</accession>
<sequence length="83" mass="9432">MRIAFSLVLVPNLKWLILDEPTHNIDKEGLAKFVQMFSETLPSIVDQVFIITHDDVLKQVSNAKIYMLSRSKEENGETEVSVA</sequence>
<reference evidence="1" key="1">
    <citation type="submission" date="2013-08" db="EMBL/GenBank/DDBJ databases">
        <authorList>
            <person name="Mendez C."/>
            <person name="Richter M."/>
            <person name="Ferrer M."/>
            <person name="Sanchez J."/>
        </authorList>
    </citation>
    <scope>NUCLEOTIDE SEQUENCE</scope>
</reference>